<evidence type="ECO:0000313" key="3">
    <source>
        <dbReference type="EMBL" id="GGB24252.1"/>
    </source>
</evidence>
<feature type="domain" description="NADP-dependent oxidoreductase" evidence="2">
    <location>
        <begin position="16"/>
        <end position="323"/>
    </location>
</feature>
<dbReference type="GO" id="GO:0005829">
    <property type="term" value="C:cytosol"/>
    <property type="evidence" value="ECO:0007669"/>
    <property type="project" value="TreeGrafter"/>
</dbReference>
<dbReference type="RefSeq" id="WP_188937901.1">
    <property type="nucleotide sequence ID" value="NZ_BMJC01000008.1"/>
</dbReference>
<dbReference type="Proteomes" id="UP000607559">
    <property type="component" value="Unassembled WGS sequence"/>
</dbReference>
<comment type="caution">
    <text evidence="3">The sequence shown here is derived from an EMBL/GenBank/DDBJ whole genome shotgun (WGS) entry which is preliminary data.</text>
</comment>
<dbReference type="InterPro" id="IPR050523">
    <property type="entry name" value="AKR_Detox_Biosynth"/>
</dbReference>
<dbReference type="PANTHER" id="PTHR43364">
    <property type="entry name" value="NADH-SPECIFIC METHYLGLYOXAL REDUCTASE-RELATED"/>
    <property type="match status" value="1"/>
</dbReference>
<protein>
    <submittedName>
        <fullName evidence="3">Aldo/keto reductase</fullName>
    </submittedName>
</protein>
<gene>
    <name evidence="3" type="ORF">GCM10011511_55190</name>
</gene>
<reference evidence="3" key="2">
    <citation type="submission" date="2020-09" db="EMBL/GenBank/DDBJ databases">
        <authorList>
            <person name="Sun Q."/>
            <person name="Zhou Y."/>
        </authorList>
    </citation>
    <scope>NUCLEOTIDE SEQUENCE</scope>
    <source>
        <strain evidence="3">CGMCC 1.15448</strain>
    </source>
</reference>
<dbReference type="PRINTS" id="PR00069">
    <property type="entry name" value="ALDKETRDTASE"/>
</dbReference>
<dbReference type="InterPro" id="IPR020471">
    <property type="entry name" value="AKR"/>
</dbReference>
<dbReference type="AlphaFoldDB" id="A0A8J2UIV5"/>
<name>A0A8J2UIV5_9BACT</name>
<organism evidence="3 4">
    <name type="scientific">Puia dinghuensis</name>
    <dbReference type="NCBI Taxonomy" id="1792502"/>
    <lineage>
        <taxon>Bacteria</taxon>
        <taxon>Pseudomonadati</taxon>
        <taxon>Bacteroidota</taxon>
        <taxon>Chitinophagia</taxon>
        <taxon>Chitinophagales</taxon>
        <taxon>Chitinophagaceae</taxon>
        <taxon>Puia</taxon>
    </lineage>
</organism>
<dbReference type="GO" id="GO:0016491">
    <property type="term" value="F:oxidoreductase activity"/>
    <property type="evidence" value="ECO:0007669"/>
    <property type="project" value="UniProtKB-KW"/>
</dbReference>
<dbReference type="PANTHER" id="PTHR43364:SF4">
    <property type="entry name" value="NAD(P)-LINKED OXIDOREDUCTASE SUPERFAMILY PROTEIN"/>
    <property type="match status" value="1"/>
</dbReference>
<keyword evidence="4" id="KW-1185">Reference proteome</keyword>
<accession>A0A8J2UIV5</accession>
<evidence type="ECO:0000313" key="4">
    <source>
        <dbReference type="Proteomes" id="UP000607559"/>
    </source>
</evidence>
<dbReference type="Pfam" id="PF00248">
    <property type="entry name" value="Aldo_ket_red"/>
    <property type="match status" value="1"/>
</dbReference>
<sequence length="332" mass="37514">MEYRPLGNSGLSLSVLTFGAWAIGPWAQYPTPTESAIAALRKAHELGFTSIDTAPNYSLGFSEEVVARVLEDQPRDRFQLLTKCGVVWEGTRGVLRYKDIKHKDQLFDIYHYSGKESIIRQCEDSLRRLRTDYIDLYSIHYPDLTTPIGESMEAFIRLKEQGKIRAAGLCNHTLEDMAKAEEVATVVSHKTRYSMLNRRIERDLVPYCLEKQKGILAYSVLQRGILNGGDVPKFVWKDDNPWEAALYEEANRARIRAFLDKLTPIASGYGVSIPQLVIRWTIDRPGITVALLGATSPEQIEHDTKALEISLGEEDVKTIDGLLEELSQQLEV</sequence>
<proteinExistence type="predicted"/>
<dbReference type="InterPro" id="IPR036812">
    <property type="entry name" value="NAD(P)_OxRdtase_dom_sf"/>
</dbReference>
<keyword evidence="1" id="KW-0560">Oxidoreductase</keyword>
<evidence type="ECO:0000259" key="2">
    <source>
        <dbReference type="Pfam" id="PF00248"/>
    </source>
</evidence>
<dbReference type="SUPFAM" id="SSF51430">
    <property type="entry name" value="NAD(P)-linked oxidoreductase"/>
    <property type="match status" value="1"/>
</dbReference>
<dbReference type="InterPro" id="IPR023210">
    <property type="entry name" value="NADP_OxRdtase_dom"/>
</dbReference>
<evidence type="ECO:0000256" key="1">
    <source>
        <dbReference type="ARBA" id="ARBA00023002"/>
    </source>
</evidence>
<reference evidence="3" key="1">
    <citation type="journal article" date="2014" name="Int. J. Syst. Evol. Microbiol.">
        <title>Complete genome sequence of Corynebacterium casei LMG S-19264T (=DSM 44701T), isolated from a smear-ripened cheese.</title>
        <authorList>
            <consortium name="US DOE Joint Genome Institute (JGI-PGF)"/>
            <person name="Walter F."/>
            <person name="Albersmeier A."/>
            <person name="Kalinowski J."/>
            <person name="Ruckert C."/>
        </authorList>
    </citation>
    <scope>NUCLEOTIDE SEQUENCE</scope>
    <source>
        <strain evidence="3">CGMCC 1.15448</strain>
    </source>
</reference>
<dbReference type="Gene3D" id="3.20.20.100">
    <property type="entry name" value="NADP-dependent oxidoreductase domain"/>
    <property type="match status" value="1"/>
</dbReference>
<dbReference type="EMBL" id="BMJC01000008">
    <property type="protein sequence ID" value="GGB24252.1"/>
    <property type="molecule type" value="Genomic_DNA"/>
</dbReference>